<evidence type="ECO:0000313" key="2">
    <source>
        <dbReference type="Proteomes" id="UP000271573"/>
    </source>
</evidence>
<dbReference type="Pfam" id="PF13822">
    <property type="entry name" value="ACC_epsilon"/>
    <property type="match status" value="1"/>
</dbReference>
<keyword evidence="2" id="KW-1185">Reference proteome</keyword>
<dbReference type="GO" id="GO:0003989">
    <property type="term" value="F:acetyl-CoA carboxylase activity"/>
    <property type="evidence" value="ECO:0007669"/>
    <property type="project" value="InterPro"/>
</dbReference>
<dbReference type="AlphaFoldDB" id="A0A3G9ISE2"/>
<organism evidence="1 2">
    <name type="scientific">Nocardioides baekrokdamisoli</name>
    <dbReference type="NCBI Taxonomy" id="1804624"/>
    <lineage>
        <taxon>Bacteria</taxon>
        <taxon>Bacillati</taxon>
        <taxon>Actinomycetota</taxon>
        <taxon>Actinomycetes</taxon>
        <taxon>Propionibacteriales</taxon>
        <taxon>Nocardioidaceae</taxon>
        <taxon>Nocardioides</taxon>
    </lineage>
</organism>
<dbReference type="OrthoDB" id="4300992at2"/>
<evidence type="ECO:0008006" key="3">
    <source>
        <dbReference type="Google" id="ProtNLM"/>
    </source>
</evidence>
<dbReference type="EMBL" id="AP019307">
    <property type="protein sequence ID" value="BBH16541.1"/>
    <property type="molecule type" value="Genomic_DNA"/>
</dbReference>
<dbReference type="KEGG" id="nbe:Back2_08280"/>
<dbReference type="InterPro" id="IPR032716">
    <property type="entry name" value="ACC_epsilon"/>
</dbReference>
<evidence type="ECO:0000313" key="1">
    <source>
        <dbReference type="EMBL" id="BBH16541.1"/>
    </source>
</evidence>
<dbReference type="GO" id="GO:0004658">
    <property type="term" value="F:propionyl-CoA carboxylase activity"/>
    <property type="evidence" value="ECO:0007669"/>
    <property type="project" value="InterPro"/>
</dbReference>
<protein>
    <recommendedName>
        <fullName evidence="3">Acetyl-CoA carboxylase biotin carboxyl carrier protein subunit</fullName>
    </recommendedName>
</protein>
<name>A0A3G9ISE2_9ACTN</name>
<proteinExistence type="predicted"/>
<accession>A0A3G9ISE2</accession>
<reference evidence="1 2" key="1">
    <citation type="submission" date="2018-11" db="EMBL/GenBank/DDBJ databases">
        <title>Complete genome sequence of Nocardioides baekrokdamisoli strain KCTC 39748.</title>
        <authorList>
            <person name="Kang S.W."/>
            <person name="Lee K.C."/>
            <person name="Kim K.K."/>
            <person name="Kim J.S."/>
            <person name="Kim D.S."/>
            <person name="Ko S.H."/>
            <person name="Yang S.H."/>
            <person name="Shin Y.K."/>
            <person name="Lee J.S."/>
        </authorList>
    </citation>
    <scope>NUCLEOTIDE SEQUENCE [LARGE SCALE GENOMIC DNA]</scope>
    <source>
        <strain evidence="1 2">KCTC 39748</strain>
    </source>
</reference>
<dbReference type="RefSeq" id="WP_125567005.1">
    <property type="nucleotide sequence ID" value="NZ_AP019307.1"/>
</dbReference>
<gene>
    <name evidence="1" type="ORF">Back2_08280</name>
</gene>
<sequence length="76" mass="7905">MSDEQPTEVAPAKPMLQVINADATPEQIAAIVAVFAALGGGSAPASKRPRSLWATPQPRLTYAHGLGGWRASGLPR</sequence>
<dbReference type="Proteomes" id="UP000271573">
    <property type="component" value="Chromosome"/>
</dbReference>